<protein>
    <submittedName>
        <fullName evidence="1">Uncharacterized protein</fullName>
    </submittedName>
</protein>
<dbReference type="EMBL" id="KN829012">
    <property type="protein sequence ID" value="KIK74269.1"/>
    <property type="molecule type" value="Genomic_DNA"/>
</dbReference>
<organism evidence="1 2">
    <name type="scientific">Paxillus rubicundulus Ve08.2h10</name>
    <dbReference type="NCBI Taxonomy" id="930991"/>
    <lineage>
        <taxon>Eukaryota</taxon>
        <taxon>Fungi</taxon>
        <taxon>Dikarya</taxon>
        <taxon>Basidiomycota</taxon>
        <taxon>Agaricomycotina</taxon>
        <taxon>Agaricomycetes</taxon>
        <taxon>Agaricomycetidae</taxon>
        <taxon>Boletales</taxon>
        <taxon>Paxilineae</taxon>
        <taxon>Paxillaceae</taxon>
        <taxon>Paxillus</taxon>
    </lineage>
</organism>
<dbReference type="InParanoid" id="A0A0D0D2U1"/>
<proteinExistence type="predicted"/>
<evidence type="ECO:0000313" key="2">
    <source>
        <dbReference type="Proteomes" id="UP000054538"/>
    </source>
</evidence>
<sequence>MNVKPGSLARQTAPVKESRESLASLTASINPNLTSVSPVIWHHLYLFIAKISTVAIPRFISKRRALSAAPHIVGSIYLDLIVHTAVPSTTWRYRKIHPLTHLLRCPVFRLTCLFPR</sequence>
<keyword evidence="2" id="KW-1185">Reference proteome</keyword>
<dbReference type="AlphaFoldDB" id="A0A0D0D2U1"/>
<dbReference type="Proteomes" id="UP000054538">
    <property type="component" value="Unassembled WGS sequence"/>
</dbReference>
<accession>A0A0D0D2U1</accession>
<evidence type="ECO:0000313" key="1">
    <source>
        <dbReference type="EMBL" id="KIK74269.1"/>
    </source>
</evidence>
<reference evidence="2" key="2">
    <citation type="submission" date="2015-01" db="EMBL/GenBank/DDBJ databases">
        <title>Evolutionary Origins and Diversification of the Mycorrhizal Mutualists.</title>
        <authorList>
            <consortium name="DOE Joint Genome Institute"/>
            <consortium name="Mycorrhizal Genomics Consortium"/>
            <person name="Kohler A."/>
            <person name="Kuo A."/>
            <person name="Nagy L.G."/>
            <person name="Floudas D."/>
            <person name="Copeland A."/>
            <person name="Barry K.W."/>
            <person name="Cichocki N."/>
            <person name="Veneault-Fourrey C."/>
            <person name="LaButti K."/>
            <person name="Lindquist E.A."/>
            <person name="Lipzen A."/>
            <person name="Lundell T."/>
            <person name="Morin E."/>
            <person name="Murat C."/>
            <person name="Riley R."/>
            <person name="Ohm R."/>
            <person name="Sun H."/>
            <person name="Tunlid A."/>
            <person name="Henrissat B."/>
            <person name="Grigoriev I.V."/>
            <person name="Hibbett D.S."/>
            <person name="Martin F."/>
        </authorList>
    </citation>
    <scope>NUCLEOTIDE SEQUENCE [LARGE SCALE GENOMIC DNA]</scope>
    <source>
        <strain evidence="2">Ve08.2h10</strain>
    </source>
</reference>
<name>A0A0D0D2U1_9AGAM</name>
<dbReference type="HOGENOM" id="CLU_2097610_0_0_1"/>
<reference evidence="1 2" key="1">
    <citation type="submission" date="2014-04" db="EMBL/GenBank/DDBJ databases">
        <authorList>
            <consortium name="DOE Joint Genome Institute"/>
            <person name="Kuo A."/>
            <person name="Kohler A."/>
            <person name="Jargeat P."/>
            <person name="Nagy L.G."/>
            <person name="Floudas D."/>
            <person name="Copeland A."/>
            <person name="Barry K.W."/>
            <person name="Cichocki N."/>
            <person name="Veneault-Fourrey C."/>
            <person name="LaButti K."/>
            <person name="Lindquist E.A."/>
            <person name="Lipzen A."/>
            <person name="Lundell T."/>
            <person name="Morin E."/>
            <person name="Murat C."/>
            <person name="Sun H."/>
            <person name="Tunlid A."/>
            <person name="Henrissat B."/>
            <person name="Grigoriev I.V."/>
            <person name="Hibbett D.S."/>
            <person name="Martin F."/>
            <person name="Nordberg H.P."/>
            <person name="Cantor M.N."/>
            <person name="Hua S.X."/>
        </authorList>
    </citation>
    <scope>NUCLEOTIDE SEQUENCE [LARGE SCALE GENOMIC DNA]</scope>
    <source>
        <strain evidence="1 2">Ve08.2h10</strain>
    </source>
</reference>
<gene>
    <name evidence="1" type="ORF">PAXRUDRAFT_552012</name>
</gene>